<dbReference type="GO" id="GO:0015986">
    <property type="term" value="P:proton motive force-driven ATP synthesis"/>
    <property type="evidence" value="ECO:0007669"/>
    <property type="project" value="InterPro"/>
</dbReference>
<dbReference type="Pfam" id="PF00895">
    <property type="entry name" value="ATP-synt_8"/>
    <property type="match status" value="1"/>
</dbReference>
<feature type="signal peptide" evidence="16">
    <location>
        <begin position="1"/>
        <end position="30"/>
    </location>
</feature>
<keyword evidence="7" id="KW-1133">Transmembrane helix</keyword>
<evidence type="ECO:0000256" key="8">
    <source>
        <dbReference type="ARBA" id="ARBA00023065"/>
    </source>
</evidence>
<dbReference type="GO" id="GO:0045259">
    <property type="term" value="C:proton-transporting ATP synthase complex"/>
    <property type="evidence" value="ECO:0007669"/>
    <property type="project" value="UniProtKB-KW"/>
</dbReference>
<evidence type="ECO:0000256" key="11">
    <source>
        <dbReference type="ARBA" id="ARBA00023310"/>
    </source>
</evidence>
<accession>A0A5K7TNU4</accession>
<name>A0A5K7TNU4_9GOBI</name>
<comment type="function">
    <text evidence="12">Subunit 8, of the mitochondrial membrane ATP synthase complex (F(1)F(0) ATP synthase or Complex V) that produces ATP from ADP in the presence of a proton gradient across the membrane which is generated by electron transport complexes of the respiratory chain. ATP synthase complex consist of a soluble F(1) head domain - the catalytic core - and a membrane F(1) domain - the membrane proton channel. These two domains are linked by a central stalk rotating inside the F(1) region and a stationary peripheral stalk. During catalysis, ATP synthesis in the catalytic domain of F(1) is coupled via a rotary mechanism of the central stalk subunits to proton translocation. In vivo, can only synthesize ATP although its ATP hydrolase activity can be activated artificially in vitro. Part of the complex F(0) domain.</text>
</comment>
<evidence type="ECO:0000256" key="16">
    <source>
        <dbReference type="SAM" id="SignalP"/>
    </source>
</evidence>
<keyword evidence="11" id="KW-0066">ATP synthesis</keyword>
<keyword evidence="10" id="KW-0472">Membrane</keyword>
<dbReference type="GO" id="GO:0015078">
    <property type="term" value="F:proton transmembrane transporter activity"/>
    <property type="evidence" value="ECO:0007669"/>
    <property type="project" value="InterPro"/>
</dbReference>
<evidence type="ECO:0000256" key="10">
    <source>
        <dbReference type="ARBA" id="ARBA00023136"/>
    </source>
</evidence>
<proteinExistence type="inferred from homology"/>
<evidence type="ECO:0000256" key="6">
    <source>
        <dbReference type="ARBA" id="ARBA00022781"/>
    </source>
</evidence>
<evidence type="ECO:0000256" key="14">
    <source>
        <dbReference type="RuleBase" id="RU003661"/>
    </source>
</evidence>
<evidence type="ECO:0000256" key="5">
    <source>
        <dbReference type="ARBA" id="ARBA00022692"/>
    </source>
</evidence>
<sequence>MPQLNPTPWFKIATLSWLVLLTIVLPLILARTTPNNPSPQGGRLLSKTDTWAWPWP</sequence>
<organism evidence="17">
    <name type="scientific">Trimma caesiura</name>
    <name type="common">Caesiura dwarfgoby</name>
    <dbReference type="NCBI Taxonomy" id="512329"/>
    <lineage>
        <taxon>Eukaryota</taxon>
        <taxon>Metazoa</taxon>
        <taxon>Chordata</taxon>
        <taxon>Craniata</taxon>
        <taxon>Vertebrata</taxon>
        <taxon>Euteleostomi</taxon>
        <taxon>Actinopterygii</taxon>
        <taxon>Neopterygii</taxon>
        <taxon>Teleostei</taxon>
        <taxon>Neoteleostei</taxon>
        <taxon>Acanthomorphata</taxon>
        <taxon>Gobiaria</taxon>
        <taxon>Gobiiformes</taxon>
        <taxon>Gobioidei</taxon>
        <taxon>Gobiidae</taxon>
        <taxon>Gobiinae</taxon>
        <taxon>Trimma</taxon>
    </lineage>
</organism>
<dbReference type="PANTHER" id="PTHR39937:SF1">
    <property type="entry name" value="ATP SYNTHASE PROTEIN 8"/>
    <property type="match status" value="1"/>
</dbReference>
<keyword evidence="3 14" id="KW-0813">Transport</keyword>
<keyword evidence="5 14" id="KW-0812">Transmembrane</keyword>
<reference evidence="17" key="1">
    <citation type="journal article" date="2019" name="Zootaxa">
        <title>First record of Larsonella pumilus (Teleostei: Gobiidae) from Japan, with phylogenetic placement of the genus Larsonella.</title>
        <authorList>
            <person name="Hanahara N."/>
            <person name="Higashiji T."/>
            <person name="Shinzato C."/>
            <person name="Koyanagi R."/>
            <person name="Maeda K."/>
        </authorList>
    </citation>
    <scope>NUCLEOTIDE SEQUENCE</scope>
</reference>
<evidence type="ECO:0000256" key="4">
    <source>
        <dbReference type="ARBA" id="ARBA00022547"/>
    </source>
</evidence>
<evidence type="ECO:0000256" key="13">
    <source>
        <dbReference type="ARBA" id="ARBA00064647"/>
    </source>
</evidence>
<evidence type="ECO:0000256" key="7">
    <source>
        <dbReference type="ARBA" id="ARBA00022989"/>
    </source>
</evidence>
<evidence type="ECO:0000256" key="15">
    <source>
        <dbReference type="SAM" id="MobiDB-lite"/>
    </source>
</evidence>
<dbReference type="InterPro" id="IPR001421">
    <property type="entry name" value="ATP8_metazoa"/>
</dbReference>
<evidence type="ECO:0000256" key="2">
    <source>
        <dbReference type="ARBA" id="ARBA00008892"/>
    </source>
</evidence>
<keyword evidence="9 14" id="KW-0496">Mitochondrion</keyword>
<evidence type="ECO:0000313" key="17">
    <source>
        <dbReference type="EMBL" id="BBH37257.1"/>
    </source>
</evidence>
<keyword evidence="6 14" id="KW-0375">Hydrogen ion transport</keyword>
<dbReference type="InterPro" id="IPR050635">
    <property type="entry name" value="ATPase_protein_8"/>
</dbReference>
<feature type="region of interest" description="Disordered" evidence="15">
    <location>
        <begin position="33"/>
        <end position="56"/>
    </location>
</feature>
<dbReference type="EMBL" id="AP019344">
    <property type="protein sequence ID" value="BBH37257.1"/>
    <property type="molecule type" value="Genomic_DNA"/>
</dbReference>
<keyword evidence="16" id="KW-0732">Signal</keyword>
<dbReference type="GO" id="GO:0031966">
    <property type="term" value="C:mitochondrial membrane"/>
    <property type="evidence" value="ECO:0007669"/>
    <property type="project" value="UniProtKB-SubCell"/>
</dbReference>
<evidence type="ECO:0000256" key="3">
    <source>
        <dbReference type="ARBA" id="ARBA00022448"/>
    </source>
</evidence>
<keyword evidence="4 14" id="KW-0138">CF(0)</keyword>
<dbReference type="AlphaFoldDB" id="A0A5K7TNU4"/>
<geneLocation type="mitochondrion" evidence="17"/>
<comment type="subunit">
    <text evidence="13">Component of the ATP synthase complex composed at least of ATP5F1A/subunit alpha, ATP5F1B/subunit beta, ATP5MC1/subunit c (homooctomer), MT-ATP6/subunit a, MT-ATP8/subunit 8, ATP5ME/subunit e, ATP5MF/subunit f, ATP5MG/subunit g, ATP5MK/subunit k, ATP5MJ/subunit j, ATP5F1C/subunit gamma, ATP5F1D/subunit delta, ATP5F1E/subunit epsilon, ATP5PF/subunit F6, ATP5PB/subunit b, ATP5PD/subunit d, ATP5PO/subunit OSCP. ATP synthase complex consists of a soluble F(1) head domain (subunits alpha(3) and beta(3)) - the catalytic core - and a membrane F(0) domain - the membrane proton channel (subunits c, a, 8, e, f, g, k and j). These two domains are linked by a central stalk (subunits gamma, delta, and epsilon) rotating inside the F1 region and a stationary peripheral stalk (subunits F6, b, d, and OSCP).</text>
</comment>
<comment type="subcellular location">
    <subcellularLocation>
        <location evidence="1 14">Mitochondrion membrane</location>
        <topology evidence="1 14">Single-pass membrane protein</topology>
    </subcellularLocation>
</comment>
<keyword evidence="8 14" id="KW-0406">Ion transport</keyword>
<feature type="chain" id="PRO_5024301435" description="ATP synthase complex subunit 8" evidence="16">
    <location>
        <begin position="31"/>
        <end position="56"/>
    </location>
</feature>
<gene>
    <name evidence="17" type="primary">atp8</name>
</gene>
<evidence type="ECO:0000256" key="1">
    <source>
        <dbReference type="ARBA" id="ARBA00004304"/>
    </source>
</evidence>
<dbReference type="PANTHER" id="PTHR39937">
    <property type="entry name" value="ATP SYNTHASE PROTEIN 8"/>
    <property type="match status" value="1"/>
</dbReference>
<comment type="similarity">
    <text evidence="2 14">Belongs to the ATPase protein 8 family.</text>
</comment>
<protein>
    <recommendedName>
        <fullName evidence="14">ATP synthase complex subunit 8</fullName>
    </recommendedName>
</protein>
<evidence type="ECO:0000256" key="9">
    <source>
        <dbReference type="ARBA" id="ARBA00023128"/>
    </source>
</evidence>
<evidence type="ECO:0000256" key="12">
    <source>
        <dbReference type="ARBA" id="ARBA00053067"/>
    </source>
</evidence>